<dbReference type="EMBL" id="JAVLET010000002">
    <property type="protein sequence ID" value="KAL0473648.1"/>
    <property type="molecule type" value="Genomic_DNA"/>
</dbReference>
<accession>A0ABR3DLV4</accession>
<proteinExistence type="predicted"/>
<evidence type="ECO:0000313" key="2">
    <source>
        <dbReference type="EMBL" id="KAL0473648.1"/>
    </source>
</evidence>
<protein>
    <submittedName>
        <fullName evidence="2">Uncharacterized protein</fullName>
    </submittedName>
</protein>
<name>A0ABR3DLV4_NEUIN</name>
<organism evidence="2 3">
    <name type="scientific">Neurospora intermedia</name>
    <dbReference type="NCBI Taxonomy" id="5142"/>
    <lineage>
        <taxon>Eukaryota</taxon>
        <taxon>Fungi</taxon>
        <taxon>Dikarya</taxon>
        <taxon>Ascomycota</taxon>
        <taxon>Pezizomycotina</taxon>
        <taxon>Sordariomycetes</taxon>
        <taxon>Sordariomycetidae</taxon>
        <taxon>Sordariales</taxon>
        <taxon>Sordariaceae</taxon>
        <taxon>Neurospora</taxon>
    </lineage>
</organism>
<feature type="region of interest" description="Disordered" evidence="1">
    <location>
        <begin position="1"/>
        <end position="38"/>
    </location>
</feature>
<sequence length="63" mass="7430">MDELRRRVGGQKENGNGRKFNELEEARRKKKGAEGTWKRPRSSLDFFHFGVTLLKRRKEGVEL</sequence>
<keyword evidence="3" id="KW-1185">Reference proteome</keyword>
<evidence type="ECO:0000313" key="3">
    <source>
        <dbReference type="Proteomes" id="UP001451303"/>
    </source>
</evidence>
<dbReference type="Proteomes" id="UP001451303">
    <property type="component" value="Unassembled WGS sequence"/>
</dbReference>
<feature type="compositionally biased region" description="Basic and acidic residues" evidence="1">
    <location>
        <begin position="15"/>
        <end position="37"/>
    </location>
</feature>
<evidence type="ECO:0000256" key="1">
    <source>
        <dbReference type="SAM" id="MobiDB-lite"/>
    </source>
</evidence>
<comment type="caution">
    <text evidence="2">The sequence shown here is derived from an EMBL/GenBank/DDBJ whole genome shotgun (WGS) entry which is preliminary data.</text>
</comment>
<reference evidence="2 3" key="1">
    <citation type="submission" date="2023-09" db="EMBL/GenBank/DDBJ databases">
        <title>Multi-omics analysis of a traditional fermented food reveals byproduct-associated fungal strains for waste-to-food upcycling.</title>
        <authorList>
            <consortium name="Lawrence Berkeley National Laboratory"/>
            <person name="Rekdal V.M."/>
            <person name="Villalobos-Escobedo J.M."/>
            <person name="Rodriguez-Valeron N."/>
            <person name="Garcia M.O."/>
            <person name="Vasquez D.P."/>
            <person name="Damayanti I."/>
            <person name="Sorensen P.M."/>
            <person name="Baidoo E.E."/>
            <person name="De Carvalho A.C."/>
            <person name="Riley R."/>
            <person name="Lipzen A."/>
            <person name="He G."/>
            <person name="Yan M."/>
            <person name="Haridas S."/>
            <person name="Daum C."/>
            <person name="Yoshinaga Y."/>
            <person name="Ng V."/>
            <person name="Grigoriev I.V."/>
            <person name="Munk R."/>
            <person name="Nuraida L."/>
            <person name="Wijaya C.H."/>
            <person name="Morales P.-C."/>
            <person name="Keasling J.D."/>
        </authorList>
    </citation>
    <scope>NUCLEOTIDE SEQUENCE [LARGE SCALE GENOMIC DNA]</scope>
    <source>
        <strain evidence="2 3">FGSC 2613</strain>
    </source>
</reference>
<gene>
    <name evidence="2" type="ORF">QR685DRAFT_595339</name>
</gene>